<evidence type="ECO:0000313" key="1">
    <source>
        <dbReference type="EMBL" id="KAI0031286.1"/>
    </source>
</evidence>
<organism evidence="1 2">
    <name type="scientific">Vararia minispora EC-137</name>
    <dbReference type="NCBI Taxonomy" id="1314806"/>
    <lineage>
        <taxon>Eukaryota</taxon>
        <taxon>Fungi</taxon>
        <taxon>Dikarya</taxon>
        <taxon>Basidiomycota</taxon>
        <taxon>Agaricomycotina</taxon>
        <taxon>Agaricomycetes</taxon>
        <taxon>Russulales</taxon>
        <taxon>Lachnocladiaceae</taxon>
        <taxon>Vararia</taxon>
    </lineage>
</organism>
<proteinExistence type="predicted"/>
<reference evidence="1" key="1">
    <citation type="submission" date="2021-02" db="EMBL/GenBank/DDBJ databases">
        <authorList>
            <consortium name="DOE Joint Genome Institute"/>
            <person name="Ahrendt S."/>
            <person name="Looney B.P."/>
            <person name="Miyauchi S."/>
            <person name="Morin E."/>
            <person name="Drula E."/>
            <person name="Courty P.E."/>
            <person name="Chicoki N."/>
            <person name="Fauchery L."/>
            <person name="Kohler A."/>
            <person name="Kuo A."/>
            <person name="Labutti K."/>
            <person name="Pangilinan J."/>
            <person name="Lipzen A."/>
            <person name="Riley R."/>
            <person name="Andreopoulos W."/>
            <person name="He G."/>
            <person name="Johnson J."/>
            <person name="Barry K.W."/>
            <person name="Grigoriev I.V."/>
            <person name="Nagy L."/>
            <person name="Hibbett D."/>
            <person name="Henrissat B."/>
            <person name="Matheny P.B."/>
            <person name="Labbe J."/>
            <person name="Martin F."/>
        </authorList>
    </citation>
    <scope>NUCLEOTIDE SEQUENCE</scope>
    <source>
        <strain evidence="1">EC-137</strain>
    </source>
</reference>
<name>A0ACB8QHI2_9AGAM</name>
<gene>
    <name evidence="1" type="ORF">K488DRAFT_52426</name>
</gene>
<accession>A0ACB8QHI2</accession>
<dbReference type="Proteomes" id="UP000814128">
    <property type="component" value="Unassembled WGS sequence"/>
</dbReference>
<protein>
    <submittedName>
        <fullName evidence="1">Uncharacterized protein</fullName>
    </submittedName>
</protein>
<evidence type="ECO:0000313" key="2">
    <source>
        <dbReference type="Proteomes" id="UP000814128"/>
    </source>
</evidence>
<sequence>MARDLERAYIPSHPKLFYVNFKPGEFNSGLVARKGFATNELITRIEGTTRGPKAYSSVQCGPGEDDHIELNSDLLYANHSCDPNIAFDLSSRDPSGWHVRALKPIATGEELSFFYPSTEWEMSQPFVCQCGALSCLREIRGAIALGEDELRSRGYVNSWILEAVVQRDAQAARNSRNVA</sequence>
<reference evidence="1" key="2">
    <citation type="journal article" date="2022" name="New Phytol.">
        <title>Evolutionary transition to the ectomycorrhizal habit in the genomes of a hyperdiverse lineage of mushroom-forming fungi.</title>
        <authorList>
            <person name="Looney B."/>
            <person name="Miyauchi S."/>
            <person name="Morin E."/>
            <person name="Drula E."/>
            <person name="Courty P.E."/>
            <person name="Kohler A."/>
            <person name="Kuo A."/>
            <person name="LaButti K."/>
            <person name="Pangilinan J."/>
            <person name="Lipzen A."/>
            <person name="Riley R."/>
            <person name="Andreopoulos W."/>
            <person name="He G."/>
            <person name="Johnson J."/>
            <person name="Nolan M."/>
            <person name="Tritt A."/>
            <person name="Barry K.W."/>
            <person name="Grigoriev I.V."/>
            <person name="Nagy L.G."/>
            <person name="Hibbett D."/>
            <person name="Henrissat B."/>
            <person name="Matheny P.B."/>
            <person name="Labbe J."/>
            <person name="Martin F.M."/>
        </authorList>
    </citation>
    <scope>NUCLEOTIDE SEQUENCE</scope>
    <source>
        <strain evidence="1">EC-137</strain>
    </source>
</reference>
<keyword evidence="2" id="KW-1185">Reference proteome</keyword>
<dbReference type="EMBL" id="MU273586">
    <property type="protein sequence ID" value="KAI0031286.1"/>
    <property type="molecule type" value="Genomic_DNA"/>
</dbReference>
<comment type="caution">
    <text evidence="1">The sequence shown here is derived from an EMBL/GenBank/DDBJ whole genome shotgun (WGS) entry which is preliminary data.</text>
</comment>